<dbReference type="GO" id="GO:0006616">
    <property type="term" value="P:SRP-dependent cotranslational protein targeting to membrane, translocation"/>
    <property type="evidence" value="ECO:0007669"/>
    <property type="project" value="InterPro"/>
</dbReference>
<evidence type="ECO:0000256" key="2">
    <source>
        <dbReference type="ARBA" id="ARBA00005999"/>
    </source>
</evidence>
<sequence length="666" mass="71937">MPGIILCHNTLSHKHKLSHLFLTIALGGYFYPHFTDEPADAQGDGRAQRTQLISGRAGSSDPRARLFDNRETGQVPGGAFQFLPLSGSGGRGASLTPDPWGRLPPPPGLQLTPLNAVSSRPLQEGYLTNPRSLWEDYPHVYLPFQVKFFYLCQLAYWLHALPELYFQKVRKEEIPRQLQYICLYLVHIAGAYLLNLSRLGLVLLLLQYSTEFLFHTARLCHFADENNEKLFNAWAAVFGVTRLFILTLAVLAIGFGLARMENQAFDPEKGNFNTLLCRLCVLLLVCAAQAWLMWRFIHSQLRHWREYWSEQNAKRRVPTAPRLAARLIKRESGECQGSGEWRGEAPRGRWGPPGPGPGLPLPVGPQAPWLLLGPDTMRGGGEACGRGWQTRWALAPVGRAAAGEGGSGGTPARAPAHSLCPHLPSCSAPSVSQVAGSVSVFRVTSGAASPSPVLCLAWGLVCTRICFLSHQPSSRCGLLGRASCVFEPDTCAAGCDKEPGLAGVDMGCQAAARCASDFEQAHGGTSDSSKSSFSARGTGQGVRPCPYSPSTFRLLALCWCLGEVEGPAASERLQGGSGPGPGPGQAGLCLFLGYCVSPLLHPLKTVRDQPPHTEQHPEGSTSPWELSASVQVATASGLPGHPAPAAVPHKHWAFSLQSQVTMKTEW</sequence>
<comment type="similarity">
    <text evidence="2">Belongs to the TRAM family.</text>
</comment>
<dbReference type="PANTHER" id="PTHR12371:SF4">
    <property type="entry name" value="TRANSLOCATING CHAIN-ASSOCIATED MEMBRANE PROTEIN 2"/>
    <property type="match status" value="1"/>
</dbReference>
<feature type="transmembrane region" description="Helical" evidence="10">
    <location>
        <begin position="275"/>
        <end position="294"/>
    </location>
</feature>
<protein>
    <recommendedName>
        <fullName evidence="11">TLC domain-containing protein</fullName>
    </recommendedName>
</protein>
<evidence type="ECO:0000256" key="7">
    <source>
        <dbReference type="ARBA" id="ARBA00023010"/>
    </source>
</evidence>
<evidence type="ECO:0000256" key="4">
    <source>
        <dbReference type="ARBA" id="ARBA00022692"/>
    </source>
</evidence>
<dbReference type="InterPro" id="IPR016447">
    <property type="entry name" value="Translocation_assoc_membrane"/>
</dbReference>
<comment type="subcellular location">
    <subcellularLocation>
        <location evidence="1">Membrane</location>
        <topology evidence="1">Multi-pass membrane protein</topology>
    </subcellularLocation>
</comment>
<keyword evidence="5" id="KW-0653">Protein transport</keyword>
<keyword evidence="4 10" id="KW-0812">Transmembrane</keyword>
<evidence type="ECO:0000256" key="8">
    <source>
        <dbReference type="ARBA" id="ARBA00023136"/>
    </source>
</evidence>
<evidence type="ECO:0000256" key="9">
    <source>
        <dbReference type="SAM" id="MobiDB-lite"/>
    </source>
</evidence>
<feature type="domain" description="TLC" evidence="11">
    <location>
        <begin position="108"/>
        <end position="307"/>
    </location>
</feature>
<proteinExistence type="inferred from homology"/>
<name>A0A8D0SLC2_PIG</name>
<dbReference type="Ensembl" id="ENSSSCT00025066893.1">
    <property type="protein sequence ID" value="ENSSSCP00025028606.1"/>
    <property type="gene ID" value="ENSSSCG00025048761.1"/>
</dbReference>
<dbReference type="GO" id="GO:0016020">
    <property type="term" value="C:membrane"/>
    <property type="evidence" value="ECO:0007669"/>
    <property type="project" value="UniProtKB-SubCell"/>
</dbReference>
<feature type="region of interest" description="Disordered" evidence="9">
    <location>
        <begin position="606"/>
        <end position="626"/>
    </location>
</feature>
<evidence type="ECO:0000313" key="12">
    <source>
        <dbReference type="Ensembl" id="ENSSSCP00025028606.1"/>
    </source>
</evidence>
<feature type="region of interest" description="Disordered" evidence="9">
    <location>
        <begin position="335"/>
        <end position="357"/>
    </location>
</feature>
<keyword evidence="8 10" id="KW-0472">Membrane</keyword>
<organism evidence="12 13">
    <name type="scientific">Sus scrofa</name>
    <name type="common">Pig</name>
    <dbReference type="NCBI Taxonomy" id="9823"/>
    <lineage>
        <taxon>Eukaryota</taxon>
        <taxon>Metazoa</taxon>
        <taxon>Chordata</taxon>
        <taxon>Craniata</taxon>
        <taxon>Vertebrata</taxon>
        <taxon>Euteleostomi</taxon>
        <taxon>Mammalia</taxon>
        <taxon>Eutheria</taxon>
        <taxon>Laurasiatheria</taxon>
        <taxon>Artiodactyla</taxon>
        <taxon>Suina</taxon>
        <taxon>Suidae</taxon>
        <taxon>Sus</taxon>
    </lineage>
</organism>
<feature type="transmembrane region" description="Helical" evidence="10">
    <location>
        <begin position="233"/>
        <end position="255"/>
    </location>
</feature>
<accession>A0A8D0SLC2</accession>
<evidence type="ECO:0000256" key="10">
    <source>
        <dbReference type="SAM" id="Phobius"/>
    </source>
</evidence>
<evidence type="ECO:0000256" key="3">
    <source>
        <dbReference type="ARBA" id="ARBA00022448"/>
    </source>
</evidence>
<evidence type="ECO:0000256" key="6">
    <source>
        <dbReference type="ARBA" id="ARBA00022989"/>
    </source>
</evidence>
<dbReference type="Proteomes" id="UP000694727">
    <property type="component" value="Unplaced"/>
</dbReference>
<dbReference type="AlphaFoldDB" id="A0A8D0SLC2"/>
<keyword evidence="7" id="KW-0811">Translocation</keyword>
<feature type="transmembrane region" description="Helical" evidence="10">
    <location>
        <begin position="178"/>
        <end position="206"/>
    </location>
</feature>
<evidence type="ECO:0000256" key="5">
    <source>
        <dbReference type="ARBA" id="ARBA00022927"/>
    </source>
</evidence>
<dbReference type="PANTHER" id="PTHR12371">
    <property type="entry name" value="TRANSLOCATION ASSOCIATED MEMBRANE PROTEIN"/>
    <property type="match status" value="1"/>
</dbReference>
<dbReference type="SMART" id="SM00724">
    <property type="entry name" value="TLC"/>
    <property type="match status" value="1"/>
</dbReference>
<feature type="compositionally biased region" description="Basic and acidic residues" evidence="9">
    <location>
        <begin position="606"/>
        <end position="617"/>
    </location>
</feature>
<keyword evidence="6 10" id="KW-1133">Transmembrane helix</keyword>
<feature type="region of interest" description="Disordered" evidence="9">
    <location>
        <begin position="523"/>
        <end position="542"/>
    </location>
</feature>
<dbReference type="InterPro" id="IPR006634">
    <property type="entry name" value="TLC-dom"/>
</dbReference>
<evidence type="ECO:0000313" key="13">
    <source>
        <dbReference type="Proteomes" id="UP000694727"/>
    </source>
</evidence>
<evidence type="ECO:0000256" key="1">
    <source>
        <dbReference type="ARBA" id="ARBA00004141"/>
    </source>
</evidence>
<evidence type="ECO:0000259" key="11">
    <source>
        <dbReference type="SMART" id="SM00724"/>
    </source>
</evidence>
<dbReference type="Pfam" id="PF03798">
    <property type="entry name" value="TRAM_LAG1_CLN8"/>
    <property type="match status" value="1"/>
</dbReference>
<reference evidence="12" key="1">
    <citation type="submission" date="2025-08" db="UniProtKB">
        <authorList>
            <consortium name="Ensembl"/>
        </authorList>
    </citation>
    <scope>IDENTIFICATION</scope>
</reference>
<keyword evidence="3" id="KW-0813">Transport</keyword>